<evidence type="ECO:0000256" key="4">
    <source>
        <dbReference type="ARBA" id="ARBA00038168"/>
    </source>
</evidence>
<dbReference type="Pfam" id="PF00173">
    <property type="entry name" value="Cyt-b5"/>
    <property type="match status" value="1"/>
</dbReference>
<dbReference type="PANTHER" id="PTHR19359:SF95">
    <property type="entry name" value="CYTOCHROME B5 TYPE B"/>
    <property type="match status" value="1"/>
</dbReference>
<keyword evidence="1 5" id="KW-0349">Heme</keyword>
<organism evidence="7 8">
    <name type="scientific">Chrysophaeum taylorii</name>
    <dbReference type="NCBI Taxonomy" id="2483200"/>
    <lineage>
        <taxon>Eukaryota</taxon>
        <taxon>Sar</taxon>
        <taxon>Stramenopiles</taxon>
        <taxon>Ochrophyta</taxon>
        <taxon>Pelagophyceae</taxon>
        <taxon>Pelagomonadales</taxon>
        <taxon>Pelagomonadaceae</taxon>
        <taxon>Chrysophaeum</taxon>
    </lineage>
</organism>
<dbReference type="PROSITE" id="PS50255">
    <property type="entry name" value="CYTOCHROME_B5_2"/>
    <property type="match status" value="1"/>
</dbReference>
<sequence>MNYAVGILVAIVVGVVLAVVLLSSRRSTLVPPETKCFEFGHFTRSQVAKHDSPDDAWIIVDGKVYDISSYIDDHPGGSAILNNLGADNTKAVLEGPQHPETVRDILAMHLIGDLVD</sequence>
<dbReference type="AlphaFoldDB" id="A0AAD7U9D5"/>
<evidence type="ECO:0000256" key="1">
    <source>
        <dbReference type="ARBA" id="ARBA00022617"/>
    </source>
</evidence>
<proteinExistence type="inferred from homology"/>
<dbReference type="EMBL" id="JAQMWT010000488">
    <property type="protein sequence ID" value="KAJ8600635.1"/>
    <property type="molecule type" value="Genomic_DNA"/>
</dbReference>
<evidence type="ECO:0000256" key="5">
    <source>
        <dbReference type="RuleBase" id="RU362121"/>
    </source>
</evidence>
<dbReference type="GO" id="GO:0020037">
    <property type="term" value="F:heme binding"/>
    <property type="evidence" value="ECO:0007669"/>
    <property type="project" value="UniProtKB-UniRule"/>
</dbReference>
<gene>
    <name evidence="7" type="ORF">CTAYLR_006920</name>
</gene>
<feature type="domain" description="Cytochrome b5 heme-binding" evidence="6">
    <location>
        <begin position="42"/>
        <end position="115"/>
    </location>
</feature>
<protein>
    <recommendedName>
        <fullName evidence="6">Cytochrome b5 heme-binding domain-containing protein</fullName>
    </recommendedName>
</protein>
<dbReference type="SMART" id="SM01117">
    <property type="entry name" value="Cyt-b5"/>
    <property type="match status" value="1"/>
</dbReference>
<evidence type="ECO:0000259" key="6">
    <source>
        <dbReference type="PROSITE" id="PS50255"/>
    </source>
</evidence>
<dbReference type="PANTHER" id="PTHR19359">
    <property type="entry name" value="CYTOCHROME B5"/>
    <property type="match status" value="1"/>
</dbReference>
<name>A0AAD7U9D5_9STRA</name>
<dbReference type="SUPFAM" id="SSF55856">
    <property type="entry name" value="Cytochrome b5-like heme/steroid binding domain"/>
    <property type="match status" value="1"/>
</dbReference>
<dbReference type="InterPro" id="IPR050668">
    <property type="entry name" value="Cytochrome_b5"/>
</dbReference>
<dbReference type="InterPro" id="IPR018506">
    <property type="entry name" value="Cyt_B5_heme-BS"/>
</dbReference>
<evidence type="ECO:0000256" key="2">
    <source>
        <dbReference type="ARBA" id="ARBA00022723"/>
    </source>
</evidence>
<dbReference type="GO" id="GO:0046872">
    <property type="term" value="F:metal ion binding"/>
    <property type="evidence" value="ECO:0007669"/>
    <property type="project" value="UniProtKB-UniRule"/>
</dbReference>
<dbReference type="InterPro" id="IPR036400">
    <property type="entry name" value="Cyt_B5-like_heme/steroid_sf"/>
</dbReference>
<dbReference type="Gene3D" id="3.10.120.10">
    <property type="entry name" value="Cytochrome b5-like heme/steroid binding domain"/>
    <property type="match status" value="1"/>
</dbReference>
<reference evidence="7" key="1">
    <citation type="submission" date="2023-01" db="EMBL/GenBank/DDBJ databases">
        <title>Metagenome sequencing of chrysophaentin producing Chrysophaeum taylorii.</title>
        <authorList>
            <person name="Davison J."/>
            <person name="Bewley C."/>
        </authorList>
    </citation>
    <scope>NUCLEOTIDE SEQUENCE</scope>
    <source>
        <strain evidence="7">NIES-1699</strain>
    </source>
</reference>
<dbReference type="PROSITE" id="PS00191">
    <property type="entry name" value="CYTOCHROME_B5_1"/>
    <property type="match status" value="1"/>
</dbReference>
<evidence type="ECO:0000313" key="7">
    <source>
        <dbReference type="EMBL" id="KAJ8600635.1"/>
    </source>
</evidence>
<comment type="similarity">
    <text evidence="4 5">Belongs to the cytochrome b5 family.</text>
</comment>
<accession>A0AAD7U9D5</accession>
<dbReference type="Proteomes" id="UP001230188">
    <property type="component" value="Unassembled WGS sequence"/>
</dbReference>
<evidence type="ECO:0000256" key="3">
    <source>
        <dbReference type="ARBA" id="ARBA00023004"/>
    </source>
</evidence>
<comment type="caution">
    <text evidence="7">The sequence shown here is derived from an EMBL/GenBank/DDBJ whole genome shotgun (WGS) entry which is preliminary data.</text>
</comment>
<keyword evidence="8" id="KW-1185">Reference proteome</keyword>
<dbReference type="InterPro" id="IPR001199">
    <property type="entry name" value="Cyt_B5-like_heme/steroid-bd"/>
</dbReference>
<keyword evidence="2 5" id="KW-0479">Metal-binding</keyword>
<dbReference type="GO" id="GO:0016020">
    <property type="term" value="C:membrane"/>
    <property type="evidence" value="ECO:0007669"/>
    <property type="project" value="TreeGrafter"/>
</dbReference>
<evidence type="ECO:0000313" key="8">
    <source>
        <dbReference type="Proteomes" id="UP001230188"/>
    </source>
</evidence>
<keyword evidence="3 5" id="KW-0408">Iron</keyword>